<gene>
    <name evidence="3" type="ORF">B0180_01825</name>
</gene>
<reference evidence="3 4" key="1">
    <citation type="submission" date="2017-02" db="EMBL/GenBank/DDBJ databases">
        <title>Draft genome sequence of Moraxella canis CCUG 8415A type strain.</title>
        <authorList>
            <person name="Engstrom-Jakobsson H."/>
            <person name="Salva-Serra F."/>
            <person name="Thorell K."/>
            <person name="Gonzales-Siles L."/>
            <person name="Karlsson R."/>
            <person name="Boulund F."/>
            <person name="Engstrand L."/>
            <person name="Moore E."/>
        </authorList>
    </citation>
    <scope>NUCLEOTIDE SEQUENCE [LARGE SCALE GENOMIC DNA]</scope>
    <source>
        <strain evidence="3 4">CCUG 8415A</strain>
    </source>
</reference>
<dbReference type="Gene3D" id="3.30.450.90">
    <property type="match status" value="1"/>
</dbReference>
<dbReference type="AlphaFoldDB" id="A0A1S9ZPK5"/>
<evidence type="ECO:0000256" key="1">
    <source>
        <dbReference type="ARBA" id="ARBA00006611"/>
    </source>
</evidence>
<dbReference type="GO" id="GO:0005524">
    <property type="term" value="F:ATP binding"/>
    <property type="evidence" value="ECO:0007669"/>
    <property type="project" value="InterPro"/>
</dbReference>
<dbReference type="InterPro" id="IPR027417">
    <property type="entry name" value="P-loop_NTPase"/>
</dbReference>
<dbReference type="Pfam" id="PF00437">
    <property type="entry name" value="T2SSE"/>
    <property type="match status" value="1"/>
</dbReference>
<dbReference type="CDD" id="cd01131">
    <property type="entry name" value="PilT"/>
    <property type="match status" value="1"/>
</dbReference>
<dbReference type="SUPFAM" id="SSF52540">
    <property type="entry name" value="P-loop containing nucleoside triphosphate hydrolases"/>
    <property type="match status" value="1"/>
</dbReference>
<dbReference type="Gene3D" id="3.40.50.300">
    <property type="entry name" value="P-loop containing nucleotide triphosphate hydrolases"/>
    <property type="match status" value="1"/>
</dbReference>
<dbReference type="InterPro" id="IPR003593">
    <property type="entry name" value="AAA+_ATPase"/>
</dbReference>
<dbReference type="InterPro" id="IPR001482">
    <property type="entry name" value="T2SS/T4SS_dom"/>
</dbReference>
<evidence type="ECO:0000313" key="3">
    <source>
        <dbReference type="EMBL" id="OOR85552.1"/>
    </source>
</evidence>
<name>A0A1S9ZPK5_9GAMM</name>
<organism evidence="3 4">
    <name type="scientific">Moraxella canis</name>
    <dbReference type="NCBI Taxonomy" id="90239"/>
    <lineage>
        <taxon>Bacteria</taxon>
        <taxon>Pseudomonadati</taxon>
        <taxon>Pseudomonadota</taxon>
        <taxon>Gammaproteobacteria</taxon>
        <taxon>Moraxellales</taxon>
        <taxon>Moraxellaceae</taxon>
        <taxon>Moraxella</taxon>
    </lineage>
</organism>
<dbReference type="GO" id="GO:0016887">
    <property type="term" value="F:ATP hydrolysis activity"/>
    <property type="evidence" value="ECO:0007669"/>
    <property type="project" value="InterPro"/>
</dbReference>
<evidence type="ECO:0000259" key="2">
    <source>
        <dbReference type="PROSITE" id="PS00662"/>
    </source>
</evidence>
<accession>A0A1S9ZPK5</accession>
<evidence type="ECO:0000313" key="4">
    <source>
        <dbReference type="Proteomes" id="UP000190322"/>
    </source>
</evidence>
<dbReference type="NCBIfam" id="TIGR01420">
    <property type="entry name" value="pilT_fam"/>
    <property type="match status" value="1"/>
</dbReference>
<dbReference type="PROSITE" id="PS00662">
    <property type="entry name" value="T2SP_E"/>
    <property type="match status" value="1"/>
</dbReference>
<proteinExistence type="inferred from homology"/>
<dbReference type="InterPro" id="IPR050921">
    <property type="entry name" value="T4SS_GSP_E_ATPase"/>
</dbReference>
<dbReference type="InterPro" id="IPR006321">
    <property type="entry name" value="PilT/PilU"/>
</dbReference>
<dbReference type="PANTHER" id="PTHR30486:SF6">
    <property type="entry name" value="TYPE IV PILUS RETRACTATION ATPASE PILT"/>
    <property type="match status" value="1"/>
</dbReference>
<comment type="caution">
    <text evidence="3">The sequence shown here is derived from an EMBL/GenBank/DDBJ whole genome shotgun (WGS) entry which is preliminary data.</text>
</comment>
<comment type="similarity">
    <text evidence="1">Belongs to the GSP E family.</text>
</comment>
<dbReference type="SMART" id="SM00382">
    <property type="entry name" value="AAA"/>
    <property type="match status" value="1"/>
</dbReference>
<protein>
    <submittedName>
        <fullName evidence="3">Twitching motility protein PilT</fullName>
    </submittedName>
</protein>
<dbReference type="PANTHER" id="PTHR30486">
    <property type="entry name" value="TWITCHING MOTILITY PROTEIN PILT"/>
    <property type="match status" value="1"/>
</dbReference>
<feature type="domain" description="Bacterial type II secretion system protein E" evidence="2">
    <location>
        <begin position="208"/>
        <end position="222"/>
    </location>
</feature>
<sequence>MWQIFGVNIPMLNLKDLLVFAHNQGASDLHLSAHQPIMMRIDGELMPMSLAPIDADGVIQMLRSVMDETDYDHWQQHLEHDFVIDLDGVARFRVNAFFQTHGAGAVFRVIQAKVPTLRQLIDDDRIYDSLRQITTLRAGLVLVTGATGSGKSTTLASLIDHINQHSKAHILTIEDPIEYEHQSKLSLINQRQIGKDTISFHRALRSALREDPDVILVGELRDLETIRLALTAAETGHLVFATLHTLSAPKSIDRIIDVFDAAEKHMIRTMLADSLQAVIAQRLLPAQGGGRVAAFEILTHTPAVANLIRENKISQLPSVIQTSSAQGMISLVHHLSRLVTSGKISADTANHHTQERLF</sequence>
<dbReference type="Proteomes" id="UP000190322">
    <property type="component" value="Unassembled WGS sequence"/>
</dbReference>
<dbReference type="EMBL" id="MUXT01000001">
    <property type="protein sequence ID" value="OOR85552.1"/>
    <property type="molecule type" value="Genomic_DNA"/>
</dbReference>